<comment type="subcellular location">
    <subcellularLocation>
        <location evidence="1">Nucleus</location>
    </subcellularLocation>
</comment>
<evidence type="ECO:0000313" key="5">
    <source>
        <dbReference type="Proteomes" id="UP000469558"/>
    </source>
</evidence>
<dbReference type="EMBL" id="QGMK01001372">
    <property type="protein sequence ID" value="TVY68926.1"/>
    <property type="molecule type" value="Genomic_DNA"/>
</dbReference>
<dbReference type="GO" id="GO:0008270">
    <property type="term" value="F:zinc ion binding"/>
    <property type="evidence" value="ECO:0007669"/>
    <property type="project" value="InterPro"/>
</dbReference>
<comment type="caution">
    <text evidence="4">The sequence shown here is derived from an EMBL/GenBank/DDBJ whole genome shotgun (WGS) entry which is preliminary data.</text>
</comment>
<dbReference type="InterPro" id="IPR036864">
    <property type="entry name" value="Zn2-C6_fun-type_DNA-bd_sf"/>
</dbReference>
<evidence type="ECO:0000259" key="3">
    <source>
        <dbReference type="PROSITE" id="PS50048"/>
    </source>
</evidence>
<evidence type="ECO:0000313" key="4">
    <source>
        <dbReference type="EMBL" id="TVY68926.1"/>
    </source>
</evidence>
<name>A0A8T9BZF8_9HELO</name>
<dbReference type="GO" id="GO:0000976">
    <property type="term" value="F:transcription cis-regulatory region binding"/>
    <property type="evidence" value="ECO:0007669"/>
    <property type="project" value="TreeGrafter"/>
</dbReference>
<dbReference type="GO" id="GO:0000981">
    <property type="term" value="F:DNA-binding transcription factor activity, RNA polymerase II-specific"/>
    <property type="evidence" value="ECO:0007669"/>
    <property type="project" value="InterPro"/>
</dbReference>
<proteinExistence type="predicted"/>
<protein>
    <submittedName>
        <fullName evidence="4">Transcriptional regulatory protein pro1</fullName>
    </submittedName>
</protein>
<dbReference type="CDD" id="cd00067">
    <property type="entry name" value="GAL4"/>
    <property type="match status" value="1"/>
</dbReference>
<keyword evidence="5" id="KW-1185">Reference proteome</keyword>
<accession>A0A8T9BZF8</accession>
<dbReference type="AlphaFoldDB" id="A0A8T9BZF8"/>
<dbReference type="GO" id="GO:0045944">
    <property type="term" value="P:positive regulation of transcription by RNA polymerase II"/>
    <property type="evidence" value="ECO:0007669"/>
    <property type="project" value="TreeGrafter"/>
</dbReference>
<dbReference type="Gene3D" id="4.10.240.10">
    <property type="entry name" value="Zn(2)-C6 fungal-type DNA-binding domain"/>
    <property type="match status" value="1"/>
</dbReference>
<dbReference type="GO" id="GO:0005634">
    <property type="term" value="C:nucleus"/>
    <property type="evidence" value="ECO:0007669"/>
    <property type="project" value="UniProtKB-SubCell"/>
</dbReference>
<sequence length="522" mass="58602">MAPGMGIKAPVPRTRTGCLTCRKRKVKCDEGKPICGRCQRLQRECTWSDELQVIPHRRQPDYSSSTSIVTSTSSPSALQLSRPSGQNFGIEFPSVDRPTIPYIHHFVTFCSRFLAYPNDSEGNPFQEELVPQAVSSPALLHSMAALAAAHLSRSQKQHEVTAANHYSIALRELNTGLSDPATARSDSTLGACLLLCVYEISHSHNSRWHEHLQGARDLILYRGGPQKDNYLTRFFSLLDVSGSLSSGTGTLLQGNYWLEDVDFNGANSPGTPSIPRKINKWPYYDNENVMIYQFHQLMVYMAKLSALSAEAMSELGQKNPETIVEKVASIREDLTTWWSHCPPRLRDQSNDWRRLPRPRKLTVSETLEEEAFSSTKSVLAGCYIYLNHILDPVGREPQNPEVIQAISEILEIAKETPEGYGLEMGLYWGLFMAGVAVFNDPVAEDLIRRKLKSDISVSIYHADRVLDLLEVLWKRQHQYNTKYDWRQVQIQMGIQVPIVPASSIELRGLAALSAYVRGAAGR</sequence>
<dbReference type="SMART" id="SM00066">
    <property type="entry name" value="GAL4"/>
    <property type="match status" value="1"/>
</dbReference>
<dbReference type="Pfam" id="PF11951">
    <property type="entry name" value="Fungal_trans_2"/>
    <property type="match status" value="1"/>
</dbReference>
<dbReference type="OrthoDB" id="3509362at2759"/>
<dbReference type="PANTHER" id="PTHR37534">
    <property type="entry name" value="TRANSCRIPTIONAL ACTIVATOR PROTEIN UGA3"/>
    <property type="match status" value="1"/>
</dbReference>
<dbReference type="PANTHER" id="PTHR37534:SF49">
    <property type="entry name" value="LYSINE BIOSYNTHESIS REGULATORY PROTEIN LYS14"/>
    <property type="match status" value="1"/>
</dbReference>
<feature type="domain" description="Zn(2)-C6 fungal-type" evidence="3">
    <location>
        <begin position="17"/>
        <end position="47"/>
    </location>
</feature>
<evidence type="ECO:0000256" key="2">
    <source>
        <dbReference type="ARBA" id="ARBA00023242"/>
    </source>
</evidence>
<dbReference type="PROSITE" id="PS00463">
    <property type="entry name" value="ZN2_CY6_FUNGAL_1"/>
    <property type="match status" value="1"/>
</dbReference>
<dbReference type="PROSITE" id="PS50048">
    <property type="entry name" value="ZN2_CY6_FUNGAL_2"/>
    <property type="match status" value="1"/>
</dbReference>
<dbReference type="Proteomes" id="UP000469558">
    <property type="component" value="Unassembled WGS sequence"/>
</dbReference>
<organism evidence="4 5">
    <name type="scientific">Lachnellula suecica</name>
    <dbReference type="NCBI Taxonomy" id="602035"/>
    <lineage>
        <taxon>Eukaryota</taxon>
        <taxon>Fungi</taxon>
        <taxon>Dikarya</taxon>
        <taxon>Ascomycota</taxon>
        <taxon>Pezizomycotina</taxon>
        <taxon>Leotiomycetes</taxon>
        <taxon>Helotiales</taxon>
        <taxon>Lachnaceae</taxon>
        <taxon>Lachnellula</taxon>
    </lineage>
</organism>
<dbReference type="InterPro" id="IPR001138">
    <property type="entry name" value="Zn2Cys6_DnaBD"/>
</dbReference>
<dbReference type="Pfam" id="PF00172">
    <property type="entry name" value="Zn_clus"/>
    <property type="match status" value="1"/>
</dbReference>
<reference evidence="4 5" key="1">
    <citation type="submission" date="2018-05" db="EMBL/GenBank/DDBJ databases">
        <title>Genome sequencing and assembly of the regulated plant pathogen Lachnellula willkommii and related sister species for the development of diagnostic species identification markers.</title>
        <authorList>
            <person name="Giroux E."/>
            <person name="Bilodeau G."/>
        </authorList>
    </citation>
    <scope>NUCLEOTIDE SEQUENCE [LARGE SCALE GENOMIC DNA]</scope>
    <source>
        <strain evidence="4 5">CBS 268.59</strain>
    </source>
</reference>
<evidence type="ECO:0000256" key="1">
    <source>
        <dbReference type="ARBA" id="ARBA00004123"/>
    </source>
</evidence>
<gene>
    <name evidence="4" type="primary">adv-1_1</name>
    <name evidence="4" type="ORF">LSUE1_G005230</name>
</gene>
<dbReference type="InterPro" id="IPR021858">
    <property type="entry name" value="Fun_TF"/>
</dbReference>
<dbReference type="CDD" id="cd12148">
    <property type="entry name" value="fungal_TF_MHR"/>
    <property type="match status" value="1"/>
</dbReference>
<keyword evidence="2" id="KW-0539">Nucleus</keyword>
<dbReference type="SUPFAM" id="SSF57701">
    <property type="entry name" value="Zn2/Cys6 DNA-binding domain"/>
    <property type="match status" value="1"/>
</dbReference>